<dbReference type="VEuPathDB" id="VectorBase:AQUA014180"/>
<dbReference type="EnsemblMetazoa" id="AQUA014180-RA">
    <property type="protein sequence ID" value="AQUA014180-PA"/>
    <property type="gene ID" value="AQUA014180"/>
</dbReference>
<reference evidence="1" key="1">
    <citation type="submission" date="2020-05" db="UniProtKB">
        <authorList>
            <consortium name="EnsemblMetazoa"/>
        </authorList>
    </citation>
    <scope>IDENTIFICATION</scope>
    <source>
        <strain evidence="1">SANGQUA</strain>
    </source>
</reference>
<organism evidence="1 2">
    <name type="scientific">Anopheles quadriannulatus</name>
    <name type="common">Mosquito</name>
    <dbReference type="NCBI Taxonomy" id="34691"/>
    <lineage>
        <taxon>Eukaryota</taxon>
        <taxon>Metazoa</taxon>
        <taxon>Ecdysozoa</taxon>
        <taxon>Arthropoda</taxon>
        <taxon>Hexapoda</taxon>
        <taxon>Insecta</taxon>
        <taxon>Pterygota</taxon>
        <taxon>Neoptera</taxon>
        <taxon>Endopterygota</taxon>
        <taxon>Diptera</taxon>
        <taxon>Nematocera</taxon>
        <taxon>Culicoidea</taxon>
        <taxon>Culicidae</taxon>
        <taxon>Anophelinae</taxon>
        <taxon>Anopheles</taxon>
    </lineage>
</organism>
<evidence type="ECO:0000313" key="2">
    <source>
        <dbReference type="Proteomes" id="UP000076407"/>
    </source>
</evidence>
<keyword evidence="2" id="KW-1185">Reference proteome</keyword>
<proteinExistence type="predicted"/>
<dbReference type="AlphaFoldDB" id="A0A182XQP3"/>
<sequence>MAARRRSPKSEPEVLTIKLLLCGANQCRCKCKSNASV</sequence>
<evidence type="ECO:0000313" key="1">
    <source>
        <dbReference type="EnsemblMetazoa" id="AQUA014180-PA"/>
    </source>
</evidence>
<protein>
    <submittedName>
        <fullName evidence="1">Uncharacterized protein</fullName>
    </submittedName>
</protein>
<accession>A0A182XQP3</accession>
<name>A0A182XQP3_ANOQN</name>
<dbReference type="Proteomes" id="UP000076407">
    <property type="component" value="Unassembled WGS sequence"/>
</dbReference>